<proteinExistence type="predicted"/>
<sequence length="185" mass="19072">MNRALGWKGWAVMVGLVVPSVAAAQRAETTPTVGSGFGAAGQITISSDASANIGFSTAGADAFFINLNPSVDYFLQQNLSIGAAVLLSRSFADGPDLTGLGLSLRVGYNHALSEQVSLWPRLSVGFQHSIAGSFSSTAFVADIFAPVLFHVVPHFFIGAGPRVNFAAGDASGVSISIDTTLGGYF</sequence>
<feature type="signal peptide" evidence="1">
    <location>
        <begin position="1"/>
        <end position="24"/>
    </location>
</feature>
<dbReference type="RefSeq" id="WP_395819400.1">
    <property type="nucleotide sequence ID" value="NZ_CP043494.1"/>
</dbReference>
<protein>
    <recommendedName>
        <fullName evidence="4">Outer membrane protein beta-barrel domain-containing protein</fullName>
    </recommendedName>
</protein>
<evidence type="ECO:0008006" key="4">
    <source>
        <dbReference type="Google" id="ProtNLM"/>
    </source>
</evidence>
<keyword evidence="1" id="KW-0732">Signal</keyword>
<feature type="chain" id="PRO_5045151780" description="Outer membrane protein beta-barrel domain-containing protein" evidence="1">
    <location>
        <begin position="25"/>
        <end position="185"/>
    </location>
</feature>
<organism evidence="2 3">
    <name type="scientific">Archangium minus</name>
    <dbReference type="NCBI Taxonomy" id="83450"/>
    <lineage>
        <taxon>Bacteria</taxon>
        <taxon>Pseudomonadati</taxon>
        <taxon>Myxococcota</taxon>
        <taxon>Myxococcia</taxon>
        <taxon>Myxococcales</taxon>
        <taxon>Cystobacterineae</taxon>
        <taxon>Archangiaceae</taxon>
        <taxon>Archangium</taxon>
    </lineage>
</organism>
<evidence type="ECO:0000313" key="3">
    <source>
        <dbReference type="Proteomes" id="UP001611383"/>
    </source>
</evidence>
<reference evidence="2 3" key="1">
    <citation type="submission" date="2019-08" db="EMBL/GenBank/DDBJ databases">
        <title>Archangium and Cystobacter genomes.</title>
        <authorList>
            <person name="Chen I.-C.K."/>
            <person name="Wielgoss S."/>
        </authorList>
    </citation>
    <scope>NUCLEOTIDE SEQUENCE [LARGE SCALE GENOMIC DNA]</scope>
    <source>
        <strain evidence="2 3">Cbm 6</strain>
    </source>
</reference>
<dbReference type="Proteomes" id="UP001611383">
    <property type="component" value="Chromosome"/>
</dbReference>
<evidence type="ECO:0000313" key="2">
    <source>
        <dbReference type="EMBL" id="WNG45162.1"/>
    </source>
</evidence>
<keyword evidence="3" id="KW-1185">Reference proteome</keyword>
<name>A0ABY9WQV4_9BACT</name>
<evidence type="ECO:0000256" key="1">
    <source>
        <dbReference type="SAM" id="SignalP"/>
    </source>
</evidence>
<gene>
    <name evidence="2" type="ORF">F0U60_14390</name>
</gene>
<dbReference type="EMBL" id="CP043494">
    <property type="protein sequence ID" value="WNG45162.1"/>
    <property type="molecule type" value="Genomic_DNA"/>
</dbReference>
<accession>A0ABY9WQV4</accession>